<proteinExistence type="inferred from homology"/>
<feature type="compositionally biased region" description="Basic and acidic residues" evidence="4">
    <location>
        <begin position="247"/>
        <end position="286"/>
    </location>
</feature>
<evidence type="ECO:0000313" key="7">
    <source>
        <dbReference type="RefSeq" id="XP_031417908.1"/>
    </source>
</evidence>
<keyword evidence="2" id="KW-0547">Nucleotide-binding</keyword>
<dbReference type="PANTHER" id="PTHR10903:SF188">
    <property type="entry name" value="GTPASE IMAP FAMILY MEMBER 2-LIKE-RELATED"/>
    <property type="match status" value="1"/>
</dbReference>
<dbReference type="Gene3D" id="3.40.50.300">
    <property type="entry name" value="P-loop containing nucleotide triphosphate hydrolases"/>
    <property type="match status" value="1"/>
</dbReference>
<dbReference type="InterPro" id="IPR006703">
    <property type="entry name" value="G_AIG1"/>
</dbReference>
<keyword evidence="3" id="KW-0342">GTP-binding</keyword>
<dbReference type="CDD" id="cd01852">
    <property type="entry name" value="AIG1"/>
    <property type="match status" value="1"/>
</dbReference>
<evidence type="ECO:0000256" key="1">
    <source>
        <dbReference type="ARBA" id="ARBA00008535"/>
    </source>
</evidence>
<organism evidence="6 7">
    <name type="scientific">Clupea harengus</name>
    <name type="common">Atlantic herring</name>
    <dbReference type="NCBI Taxonomy" id="7950"/>
    <lineage>
        <taxon>Eukaryota</taxon>
        <taxon>Metazoa</taxon>
        <taxon>Chordata</taxon>
        <taxon>Craniata</taxon>
        <taxon>Vertebrata</taxon>
        <taxon>Euteleostomi</taxon>
        <taxon>Actinopterygii</taxon>
        <taxon>Neopterygii</taxon>
        <taxon>Teleostei</taxon>
        <taxon>Clupei</taxon>
        <taxon>Clupeiformes</taxon>
        <taxon>Clupeoidei</taxon>
        <taxon>Clupeidae</taxon>
        <taxon>Clupea</taxon>
    </lineage>
</organism>
<feature type="compositionally biased region" description="Basic and acidic residues" evidence="4">
    <location>
        <begin position="217"/>
        <end position="238"/>
    </location>
</feature>
<dbReference type="KEGG" id="char:116219102"/>
<dbReference type="Pfam" id="PF04548">
    <property type="entry name" value="AIG1"/>
    <property type="match status" value="1"/>
</dbReference>
<dbReference type="GO" id="GO:0005525">
    <property type="term" value="F:GTP binding"/>
    <property type="evidence" value="ECO:0007669"/>
    <property type="project" value="UniProtKB-KW"/>
</dbReference>
<accession>A0A6P8EP08</accession>
<evidence type="ECO:0000313" key="6">
    <source>
        <dbReference type="Proteomes" id="UP000515152"/>
    </source>
</evidence>
<dbReference type="GeneID" id="116219102"/>
<dbReference type="InterPro" id="IPR045058">
    <property type="entry name" value="GIMA/IAN/Toc"/>
</dbReference>
<comment type="similarity">
    <text evidence="1">Belongs to the TRAFAC class TrmE-Era-EngA-EngB-Septin-like GTPase superfamily. AIG1/Toc34/Toc159-like paraseptin GTPase family. IAN subfamily.</text>
</comment>
<dbReference type="InterPro" id="IPR027417">
    <property type="entry name" value="P-loop_NTPase"/>
</dbReference>
<evidence type="ECO:0000256" key="3">
    <source>
        <dbReference type="ARBA" id="ARBA00023134"/>
    </source>
</evidence>
<dbReference type="PANTHER" id="PTHR10903">
    <property type="entry name" value="GTPASE, IMAP FAMILY MEMBER-RELATED"/>
    <property type="match status" value="1"/>
</dbReference>
<dbReference type="FunFam" id="3.40.50.300:FF:000366">
    <property type="entry name" value="GTPase, IMAP family member 2"/>
    <property type="match status" value="1"/>
</dbReference>
<evidence type="ECO:0000256" key="4">
    <source>
        <dbReference type="SAM" id="MobiDB-lite"/>
    </source>
</evidence>
<keyword evidence="6" id="KW-1185">Reference proteome</keyword>
<dbReference type="Proteomes" id="UP000515152">
    <property type="component" value="Chromosome 24"/>
</dbReference>
<feature type="region of interest" description="Disordered" evidence="4">
    <location>
        <begin position="216"/>
        <end position="290"/>
    </location>
</feature>
<dbReference type="OrthoDB" id="5985928at2759"/>
<reference evidence="7" key="1">
    <citation type="submission" date="2025-08" db="UniProtKB">
        <authorList>
            <consortium name="RefSeq"/>
        </authorList>
    </citation>
    <scope>IDENTIFICATION</scope>
</reference>
<feature type="domain" description="AIG1-type G" evidence="5">
    <location>
        <begin position="21"/>
        <end position="218"/>
    </location>
</feature>
<sequence length="320" mass="37330">MFIKLDHYYVVFVAITYCCERLELRIVLLGKSGAGKSATGNTILGKRVFEEDSFFDSATSVSLKESGWVFGRQITLVNTPVLFDTSKTPDELKSEIEKCVNMSVPGPHVFLLLIRLGVRFTEEERNAVKWIQENFGKRAEFTMVLFTHADQQKGKSVEHNFNKDLRTLIDSCGGGYHSFNNLERDDQTQVEELLEKIDAMVEKNDGEHYTNKMYQEAQRKMQEEEERKRQEEEKKQKEYQSQMQEEEERKRQEKEKQGQEYERKIREDERKQAEEDFRKAEEERKKQGGFGAVLGRWKERFVGELETGTVGQVGGYDGEE</sequence>
<dbReference type="RefSeq" id="XP_031417908.1">
    <property type="nucleotide sequence ID" value="XM_031562048.1"/>
</dbReference>
<dbReference type="SUPFAM" id="SSF52540">
    <property type="entry name" value="P-loop containing nucleoside triphosphate hydrolases"/>
    <property type="match status" value="1"/>
</dbReference>
<evidence type="ECO:0000256" key="2">
    <source>
        <dbReference type="ARBA" id="ARBA00022741"/>
    </source>
</evidence>
<dbReference type="PROSITE" id="PS51720">
    <property type="entry name" value="G_AIG1"/>
    <property type="match status" value="1"/>
</dbReference>
<gene>
    <name evidence="7" type="primary">LOC116219102</name>
</gene>
<evidence type="ECO:0000259" key="5">
    <source>
        <dbReference type="PROSITE" id="PS51720"/>
    </source>
</evidence>
<name>A0A6P8EP08_CLUHA</name>
<protein>
    <submittedName>
        <fullName evidence="7">GTPase IMAP family member 7-like</fullName>
    </submittedName>
</protein>
<dbReference type="AlphaFoldDB" id="A0A6P8EP08"/>